<comment type="catalytic activity">
    <reaction evidence="1">
        <text>ATP + H2O = ADP + phosphate + H(+)</text>
        <dbReference type="Rhea" id="RHEA:13065"/>
        <dbReference type="ChEBI" id="CHEBI:15377"/>
        <dbReference type="ChEBI" id="CHEBI:15378"/>
        <dbReference type="ChEBI" id="CHEBI:30616"/>
        <dbReference type="ChEBI" id="CHEBI:43474"/>
        <dbReference type="ChEBI" id="CHEBI:456216"/>
        <dbReference type="EC" id="5.6.2.3"/>
    </reaction>
</comment>
<dbReference type="Proteomes" id="UP000649617">
    <property type="component" value="Unassembled WGS sequence"/>
</dbReference>
<dbReference type="GO" id="GO:0016787">
    <property type="term" value="F:hydrolase activity"/>
    <property type="evidence" value="ECO:0007669"/>
    <property type="project" value="UniProtKB-KW"/>
</dbReference>
<dbReference type="AlphaFoldDB" id="A0A812QM94"/>
<keyword evidence="1" id="KW-0347">Helicase</keyword>
<dbReference type="EC" id="5.6.2.3" evidence="1"/>
<protein>
    <recommendedName>
        <fullName evidence="1">ATP-dependent DNA helicase</fullName>
        <ecNumber evidence="1">5.6.2.3</ecNumber>
    </recommendedName>
</protein>
<dbReference type="GO" id="GO:0000723">
    <property type="term" value="P:telomere maintenance"/>
    <property type="evidence" value="ECO:0007669"/>
    <property type="project" value="InterPro"/>
</dbReference>
<evidence type="ECO:0000256" key="1">
    <source>
        <dbReference type="RuleBase" id="RU363044"/>
    </source>
</evidence>
<comment type="similarity">
    <text evidence="1">Belongs to the helicase family.</text>
</comment>
<evidence type="ECO:0000256" key="2">
    <source>
        <dbReference type="SAM" id="MobiDB-lite"/>
    </source>
</evidence>
<dbReference type="GO" id="GO:0043139">
    <property type="term" value="F:5'-3' DNA helicase activity"/>
    <property type="evidence" value="ECO:0007669"/>
    <property type="project" value="UniProtKB-EC"/>
</dbReference>
<keyword evidence="1" id="KW-0234">DNA repair</keyword>
<dbReference type="EMBL" id="CAJNIZ010017131">
    <property type="protein sequence ID" value="CAE7394142.1"/>
    <property type="molecule type" value="Genomic_DNA"/>
</dbReference>
<comment type="cofactor">
    <cofactor evidence="1">
        <name>Mg(2+)</name>
        <dbReference type="ChEBI" id="CHEBI:18420"/>
    </cofactor>
</comment>
<evidence type="ECO:0000259" key="3">
    <source>
        <dbReference type="SMART" id="SM00382"/>
    </source>
</evidence>
<reference evidence="4" key="1">
    <citation type="submission" date="2021-02" db="EMBL/GenBank/DDBJ databases">
        <authorList>
            <person name="Dougan E. K."/>
            <person name="Rhodes N."/>
            <person name="Thang M."/>
            <person name="Chan C."/>
        </authorList>
    </citation>
    <scope>NUCLEOTIDE SEQUENCE</scope>
</reference>
<evidence type="ECO:0000313" key="4">
    <source>
        <dbReference type="EMBL" id="CAE7394142.1"/>
    </source>
</evidence>
<name>A0A812QM94_SYMPI</name>
<dbReference type="Pfam" id="PF05970">
    <property type="entry name" value="PIF1"/>
    <property type="match status" value="1"/>
</dbReference>
<keyword evidence="1" id="KW-0233">DNA recombination</keyword>
<dbReference type="SMART" id="SM00382">
    <property type="entry name" value="AAA"/>
    <property type="match status" value="1"/>
</dbReference>
<comment type="caution">
    <text evidence="4">The sequence shown here is derived from an EMBL/GenBank/DDBJ whole genome shotgun (WGS) entry which is preliminary data.</text>
</comment>
<gene>
    <name evidence="4" type="primary">pif1</name>
    <name evidence="4" type="ORF">SPIL2461_LOCUS9690</name>
</gene>
<dbReference type="GO" id="GO:0005524">
    <property type="term" value="F:ATP binding"/>
    <property type="evidence" value="ECO:0007669"/>
    <property type="project" value="UniProtKB-KW"/>
</dbReference>
<dbReference type="InterPro" id="IPR010285">
    <property type="entry name" value="DNA_helicase_pif1-like_DEAD"/>
</dbReference>
<keyword evidence="1" id="KW-0378">Hydrolase</keyword>
<dbReference type="GO" id="GO:0006281">
    <property type="term" value="P:DNA repair"/>
    <property type="evidence" value="ECO:0007669"/>
    <property type="project" value="UniProtKB-KW"/>
</dbReference>
<keyword evidence="1" id="KW-0227">DNA damage</keyword>
<dbReference type="InterPro" id="IPR003593">
    <property type="entry name" value="AAA+_ATPase"/>
</dbReference>
<feature type="region of interest" description="Disordered" evidence="2">
    <location>
        <begin position="774"/>
        <end position="845"/>
    </location>
</feature>
<dbReference type="InterPro" id="IPR027417">
    <property type="entry name" value="P-loop_NTPase"/>
</dbReference>
<dbReference type="OrthoDB" id="416437at2759"/>
<keyword evidence="1" id="KW-0547">Nucleotide-binding</keyword>
<dbReference type="PANTHER" id="PTHR47642:SF5">
    <property type="entry name" value="ATP-DEPENDENT DNA HELICASE"/>
    <property type="match status" value="1"/>
</dbReference>
<accession>A0A812QM94</accession>
<dbReference type="GO" id="GO:0006310">
    <property type="term" value="P:DNA recombination"/>
    <property type="evidence" value="ECO:0007669"/>
    <property type="project" value="UniProtKB-KW"/>
</dbReference>
<sequence length="845" mass="94388">MGQYNITILRRWRASMELQVICELTSASRCILGYAMKSEHDRESQRRVESIIANLTSGNNEGMGNQQVYKAAHAALQGRITSTFEACHLLLGFPVVEFSRDNQWIQVGSPASWTLSVPNYEEGMALGQPEVYRNKRLKQDGYMPEEEVPVEGGQPIKCRFGDMIFLDFCAAFKFIGVDFPQPRRRPAIVAYRNFSPDQEPEEFYFSRLLLYSVWREPGDWLQEADGGSHAAAFRRIAQDVDGHPNFLQSRCFPRMDGTLEAARKLQAVQATMYMKAKIHPASGTGGKECFEMLTVEDPSPETQHQRRAMEYIIQTVLNRPSTKDAHNAERLNMLLHGPGGCGKSVVVRGAAHMLRQGGIGAIIAAPTGVAAWNINGMRCISTETSGPLLETLRSIWNLVSVLFVDEMSFISSFMLERLDQHLRLARDMPCVPFGGLHVIFAGDLYQLPPPGGLLAFASQLWLLFQFCELEGNQRAAKDPEWAAILARIRVGKRTEEDIQRLRGMKSISNKQPAPKAVHLYPTRRAVAESNRLYIEDHINRTGATLYESPALDINVKTGAPLTPELVWADPENTGGLEALFREAIGARVMLRHNLDIQDGLVNGACGFVEDADEDTGEIERIWVDFERDAGTKWYAENETSFVAITRRSATYLDTEGSKASRLQLPMVLAKAATIHKSQAAILHDGAHCRLDATCKEEGQAYVALSRCPSQALCTLEFFNPKSLRFNANAEWALTKLKAQQAGRDGSHLWQQLFRPAASKEYYEARLAEIGNPDWSKLKKDKDEEQQGERPWHCSRCGEEVPNTQAAIKAHRRKCPAKPKAKAKGKSKASNKANSATKPADVQLRI</sequence>
<keyword evidence="1" id="KW-0067">ATP-binding</keyword>
<dbReference type="InterPro" id="IPR051055">
    <property type="entry name" value="PIF1_helicase"/>
</dbReference>
<organism evidence="4 5">
    <name type="scientific">Symbiodinium pilosum</name>
    <name type="common">Dinoflagellate</name>
    <dbReference type="NCBI Taxonomy" id="2952"/>
    <lineage>
        <taxon>Eukaryota</taxon>
        <taxon>Sar</taxon>
        <taxon>Alveolata</taxon>
        <taxon>Dinophyceae</taxon>
        <taxon>Suessiales</taxon>
        <taxon>Symbiodiniaceae</taxon>
        <taxon>Symbiodinium</taxon>
    </lineage>
</organism>
<feature type="compositionally biased region" description="Low complexity" evidence="2">
    <location>
        <begin position="829"/>
        <end position="839"/>
    </location>
</feature>
<evidence type="ECO:0000313" key="5">
    <source>
        <dbReference type="Proteomes" id="UP000649617"/>
    </source>
</evidence>
<feature type="compositionally biased region" description="Basic residues" evidence="2">
    <location>
        <begin position="808"/>
        <end position="828"/>
    </location>
</feature>
<keyword evidence="5" id="KW-1185">Reference proteome</keyword>
<dbReference type="Gene3D" id="3.40.50.300">
    <property type="entry name" value="P-loop containing nucleotide triphosphate hydrolases"/>
    <property type="match status" value="1"/>
</dbReference>
<dbReference type="SUPFAM" id="SSF52540">
    <property type="entry name" value="P-loop containing nucleoside triphosphate hydrolases"/>
    <property type="match status" value="2"/>
</dbReference>
<proteinExistence type="inferred from homology"/>
<dbReference type="PANTHER" id="PTHR47642">
    <property type="entry name" value="ATP-DEPENDENT DNA HELICASE"/>
    <property type="match status" value="1"/>
</dbReference>
<feature type="domain" description="AAA+ ATPase" evidence="3">
    <location>
        <begin position="329"/>
        <end position="466"/>
    </location>
</feature>
<feature type="compositionally biased region" description="Basic and acidic residues" evidence="2">
    <location>
        <begin position="775"/>
        <end position="798"/>
    </location>
</feature>